<evidence type="ECO:0000256" key="2">
    <source>
        <dbReference type="SAM" id="SignalP"/>
    </source>
</evidence>
<evidence type="ECO:0000256" key="1">
    <source>
        <dbReference type="SAM" id="MobiDB-lite"/>
    </source>
</evidence>
<dbReference type="Proteomes" id="UP000324748">
    <property type="component" value="Unassembled WGS sequence"/>
</dbReference>
<keyword evidence="5" id="KW-1185">Reference proteome</keyword>
<feature type="chain" id="PRO_5036138378" evidence="2">
    <location>
        <begin position="23"/>
        <end position="218"/>
    </location>
</feature>
<dbReference type="AlphaFoldDB" id="A0A5B0SLF9"/>
<sequence>MFSAKLFTALPLVLLVVNAVDAITHGKMPTKRSQCSQWRARWQDPSGTSPPAVTARVMTPQMAAKTQKPQSSTGSLMRRNTPPRKIGMDIASGKHSICDHNNGYNTTEVAGVCLWTGERQSPEYTNKKFYPGWLNYEHPENCYRKIWLNPAKSRGEAKYGLVLDGCAFVEEGETISEDDGCATVWVTRLLFEQLGGKKGEHNVTIRSWDFEAHSAPGN</sequence>
<keyword evidence="2" id="KW-0732">Signal</keyword>
<dbReference type="EMBL" id="VSWC01000027">
    <property type="protein sequence ID" value="KAA1111161.1"/>
    <property type="molecule type" value="Genomic_DNA"/>
</dbReference>
<feature type="signal peptide" evidence="2">
    <location>
        <begin position="1"/>
        <end position="22"/>
    </location>
</feature>
<proteinExistence type="predicted"/>
<evidence type="ECO:0000313" key="5">
    <source>
        <dbReference type="Proteomes" id="UP000324748"/>
    </source>
</evidence>
<feature type="region of interest" description="Disordered" evidence="1">
    <location>
        <begin position="60"/>
        <end position="83"/>
    </location>
</feature>
<comment type="caution">
    <text evidence="4">The sequence shown here is derived from an EMBL/GenBank/DDBJ whole genome shotgun (WGS) entry which is preliminary data.</text>
</comment>
<reference evidence="5 6" key="1">
    <citation type="submission" date="2019-05" db="EMBL/GenBank/DDBJ databases">
        <title>Emergence of the Ug99 lineage of the wheat stem rust pathogen through somatic hybridization.</title>
        <authorList>
            <person name="Li F."/>
            <person name="Upadhyaya N.M."/>
            <person name="Sperschneider J."/>
            <person name="Matny O."/>
            <person name="Nguyen-Phuc H."/>
            <person name="Mago R."/>
            <person name="Raley C."/>
            <person name="Miller M.E."/>
            <person name="Silverstein K.A.T."/>
            <person name="Henningsen E."/>
            <person name="Hirsch C.D."/>
            <person name="Visser B."/>
            <person name="Pretorius Z.A."/>
            <person name="Steffenson B.J."/>
            <person name="Schwessinger B."/>
            <person name="Dodds P.N."/>
            <person name="Figueroa M."/>
        </authorList>
    </citation>
    <scope>NUCLEOTIDE SEQUENCE [LARGE SCALE GENOMIC DNA]</scope>
    <source>
        <strain evidence="3">21-0</strain>
        <strain evidence="4 6">Ug99</strain>
    </source>
</reference>
<evidence type="ECO:0000313" key="6">
    <source>
        <dbReference type="Proteomes" id="UP000325313"/>
    </source>
</evidence>
<dbReference type="EMBL" id="VDEP01000001">
    <property type="protein sequence ID" value="KAA1138781.1"/>
    <property type="molecule type" value="Genomic_DNA"/>
</dbReference>
<evidence type="ECO:0000313" key="4">
    <source>
        <dbReference type="EMBL" id="KAA1138781.1"/>
    </source>
</evidence>
<protein>
    <submittedName>
        <fullName evidence="4">Uncharacterized protein</fullName>
    </submittedName>
</protein>
<dbReference type="OrthoDB" id="2495534at2759"/>
<dbReference type="Proteomes" id="UP000325313">
    <property type="component" value="Unassembled WGS sequence"/>
</dbReference>
<evidence type="ECO:0000313" key="3">
    <source>
        <dbReference type="EMBL" id="KAA1111161.1"/>
    </source>
</evidence>
<organism evidence="4 6">
    <name type="scientific">Puccinia graminis f. sp. tritici</name>
    <dbReference type="NCBI Taxonomy" id="56615"/>
    <lineage>
        <taxon>Eukaryota</taxon>
        <taxon>Fungi</taxon>
        <taxon>Dikarya</taxon>
        <taxon>Basidiomycota</taxon>
        <taxon>Pucciniomycotina</taxon>
        <taxon>Pucciniomycetes</taxon>
        <taxon>Pucciniales</taxon>
        <taxon>Pucciniaceae</taxon>
        <taxon>Puccinia</taxon>
    </lineage>
</organism>
<accession>A0A5B0SLF9</accession>
<name>A0A5B0SLF9_PUCGR</name>
<gene>
    <name evidence="3" type="ORF">PGT21_036958</name>
    <name evidence="4" type="ORF">PGTUg99_008132</name>
</gene>